<protein>
    <submittedName>
        <fullName evidence="1">Uncharacterized protein</fullName>
    </submittedName>
</protein>
<proteinExistence type="predicted"/>
<evidence type="ECO:0000313" key="1">
    <source>
        <dbReference type="EMBL" id="AIU94589.1"/>
    </source>
</evidence>
<name>A0A0A0R1P0_STEMA</name>
<reference evidence="1" key="1">
    <citation type="journal article" date="2015" name="J. Antimicrob. Chemother.">
        <title>Characterization of a genomic island in Stenotrophomonas maltophilia that carries a novel floR gene variant.</title>
        <authorList>
            <person name="He T."/>
            <person name="Shen J."/>
            <person name="Schwarz S."/>
            <person name="Wu C."/>
            <person name="Wang Y."/>
        </authorList>
    </citation>
    <scope>NUCLEOTIDE SEQUENCE</scope>
    <source>
        <strain evidence="1">GZP-Sm1</strain>
    </source>
</reference>
<accession>A0A0A0R1P0</accession>
<sequence>MRQPYTSRLSHRRSLLPPFICSRISGLQWTGQLCCLAYGTEGRSRIDRPVLLVGDHPD</sequence>
<dbReference type="AlphaFoldDB" id="A0A0A0R1P0"/>
<organism evidence="1">
    <name type="scientific">Stenotrophomonas maltophilia</name>
    <name type="common">Pseudomonas maltophilia</name>
    <name type="synonym">Xanthomonas maltophilia</name>
    <dbReference type="NCBI Taxonomy" id="40324"/>
    <lineage>
        <taxon>Bacteria</taxon>
        <taxon>Pseudomonadati</taxon>
        <taxon>Pseudomonadota</taxon>
        <taxon>Gammaproteobacteria</taxon>
        <taxon>Lysobacterales</taxon>
        <taxon>Lysobacteraceae</taxon>
        <taxon>Stenotrophomonas</taxon>
        <taxon>Stenotrophomonas maltophilia group</taxon>
    </lineage>
</organism>
<dbReference type="EMBL" id="KM649682">
    <property type="protein sequence ID" value="AIU94589.1"/>
    <property type="molecule type" value="Genomic_DNA"/>
</dbReference>